<dbReference type="Gene3D" id="2.40.420.20">
    <property type="match status" value="1"/>
</dbReference>
<dbReference type="Pfam" id="PF25917">
    <property type="entry name" value="BSH_RND"/>
    <property type="match status" value="1"/>
</dbReference>
<dbReference type="Gene3D" id="2.40.50.100">
    <property type="match status" value="1"/>
</dbReference>
<dbReference type="NCBIfam" id="TIGR01730">
    <property type="entry name" value="RND_mfp"/>
    <property type="match status" value="1"/>
</dbReference>
<dbReference type="SUPFAM" id="SSF111369">
    <property type="entry name" value="HlyD-like secretion proteins"/>
    <property type="match status" value="1"/>
</dbReference>
<dbReference type="InterPro" id="IPR006143">
    <property type="entry name" value="RND_pump_MFP"/>
</dbReference>
<gene>
    <name evidence="3" type="ORF">Back11_49460</name>
</gene>
<name>A0A3G9JCD5_9BACL</name>
<dbReference type="Gene3D" id="1.10.287.470">
    <property type="entry name" value="Helix hairpin bin"/>
    <property type="match status" value="1"/>
</dbReference>
<comment type="similarity">
    <text evidence="1">Belongs to the membrane fusion protein (MFP) (TC 8.A.1) family.</text>
</comment>
<dbReference type="PANTHER" id="PTHR30469:SF15">
    <property type="entry name" value="HLYD FAMILY OF SECRETION PROTEINS"/>
    <property type="match status" value="1"/>
</dbReference>
<dbReference type="GO" id="GO:0015562">
    <property type="term" value="F:efflux transmembrane transporter activity"/>
    <property type="evidence" value="ECO:0007669"/>
    <property type="project" value="TreeGrafter"/>
</dbReference>
<dbReference type="InterPro" id="IPR058625">
    <property type="entry name" value="MdtA-like_BSH"/>
</dbReference>
<dbReference type="GO" id="GO:1990281">
    <property type="term" value="C:efflux pump complex"/>
    <property type="evidence" value="ECO:0007669"/>
    <property type="project" value="TreeGrafter"/>
</dbReference>
<dbReference type="Proteomes" id="UP000275368">
    <property type="component" value="Chromosome"/>
</dbReference>
<dbReference type="RefSeq" id="WP_125663244.1">
    <property type="nucleotide sequence ID" value="NZ_AP019308.1"/>
</dbReference>
<feature type="domain" description="Multidrug resistance protein MdtA-like barrel-sandwich hybrid" evidence="2">
    <location>
        <begin position="74"/>
        <end position="185"/>
    </location>
</feature>
<keyword evidence="4" id="KW-1185">Reference proteome</keyword>
<protein>
    <submittedName>
        <fullName evidence="3">RND transporter</fullName>
    </submittedName>
</protein>
<evidence type="ECO:0000313" key="4">
    <source>
        <dbReference type="Proteomes" id="UP000275368"/>
    </source>
</evidence>
<dbReference type="AlphaFoldDB" id="A0A3G9JCD5"/>
<evidence type="ECO:0000259" key="2">
    <source>
        <dbReference type="Pfam" id="PF25917"/>
    </source>
</evidence>
<evidence type="ECO:0000313" key="3">
    <source>
        <dbReference type="EMBL" id="BBH23601.1"/>
    </source>
</evidence>
<dbReference type="PANTHER" id="PTHR30469">
    <property type="entry name" value="MULTIDRUG RESISTANCE PROTEIN MDTA"/>
    <property type="match status" value="1"/>
</dbReference>
<evidence type="ECO:0000256" key="1">
    <source>
        <dbReference type="ARBA" id="ARBA00009477"/>
    </source>
</evidence>
<proteinExistence type="inferred from homology"/>
<organism evidence="3 4">
    <name type="scientific">Paenibacillus baekrokdamisoli</name>
    <dbReference type="NCBI Taxonomy" id="1712516"/>
    <lineage>
        <taxon>Bacteria</taxon>
        <taxon>Bacillati</taxon>
        <taxon>Bacillota</taxon>
        <taxon>Bacilli</taxon>
        <taxon>Bacillales</taxon>
        <taxon>Paenibacillaceae</taxon>
        <taxon>Paenibacillus</taxon>
    </lineage>
</organism>
<dbReference type="OrthoDB" id="2549748at2"/>
<dbReference type="EMBL" id="AP019308">
    <property type="protein sequence ID" value="BBH23601.1"/>
    <property type="molecule type" value="Genomic_DNA"/>
</dbReference>
<accession>A0A3G9JCD5</accession>
<sequence>MTSISKRQRLTATLFILFFAILAGLTFFSSTLETMMLPKVITEKLVSKTLVHSVNGSGVLTPRKQVDLVNESGSKILKVYVKENDQVKKGQKLVTFDSSELDEQLYQEEMGLKKQKLNREVLKENIMNAVRAGDEQAIVKAQRDLELDNMDLEMATRKLNKLHKDKADKQTLTAPFDGKITKITAEDSMNGSQGGTILTLMDSGKGFEFLFAVDSGNTALFEIGSKVSVRLVKDNKLVDGTIQEIKTAKKENSGDSSKDSPNESSYQVVVSITDGGLKGGEQASLDIKKESNDKGFVLPKKWIHKDATGSYVYVVEEKKSSLGNTFNARKAYILTGDSTEDEVIAVSGLSSNDEIIIESSEPLQEGNRIRVY</sequence>
<reference evidence="3 4" key="1">
    <citation type="submission" date="2018-11" db="EMBL/GenBank/DDBJ databases">
        <title>Complete genome sequence of Paenibacillus baekrokdamisoli strain KCTC 33723.</title>
        <authorList>
            <person name="Kang S.W."/>
            <person name="Lee K.C."/>
            <person name="Kim K.K."/>
            <person name="Kim J.S."/>
            <person name="Kim D.S."/>
            <person name="Ko S.H."/>
            <person name="Yang S.H."/>
            <person name="Lee J.S."/>
        </authorList>
    </citation>
    <scope>NUCLEOTIDE SEQUENCE [LARGE SCALE GENOMIC DNA]</scope>
    <source>
        <strain evidence="3 4">KCTC 33723</strain>
    </source>
</reference>
<dbReference type="KEGG" id="pbk:Back11_49460"/>